<feature type="region of interest" description="Disordered" evidence="1">
    <location>
        <begin position="231"/>
        <end position="258"/>
    </location>
</feature>
<name>A0ABQ1JH93_9PROT</name>
<gene>
    <name evidence="3" type="ORF">GCM10011503_13830</name>
</gene>
<keyword evidence="2" id="KW-0732">Signal</keyword>
<feature type="chain" id="PRO_5046105508" description="DUF1311 domain-containing protein" evidence="2">
    <location>
        <begin position="24"/>
        <end position="258"/>
    </location>
</feature>
<dbReference type="Proteomes" id="UP000628854">
    <property type="component" value="Unassembled WGS sequence"/>
</dbReference>
<keyword evidence="4" id="KW-1185">Reference proteome</keyword>
<reference evidence="4" key="1">
    <citation type="journal article" date="2019" name="Int. J. Syst. Evol. Microbiol.">
        <title>The Global Catalogue of Microorganisms (GCM) 10K type strain sequencing project: providing services to taxonomists for standard genome sequencing and annotation.</title>
        <authorList>
            <consortium name="The Broad Institute Genomics Platform"/>
            <consortium name="The Broad Institute Genome Sequencing Center for Infectious Disease"/>
            <person name="Wu L."/>
            <person name="Ma J."/>
        </authorList>
    </citation>
    <scope>NUCLEOTIDE SEQUENCE [LARGE SCALE GENOMIC DNA]</scope>
    <source>
        <strain evidence="4">CGMCC 1.15928</strain>
    </source>
</reference>
<comment type="caution">
    <text evidence="3">The sequence shown here is derived from an EMBL/GenBank/DDBJ whole genome shotgun (WGS) entry which is preliminary data.</text>
</comment>
<feature type="region of interest" description="Disordered" evidence="1">
    <location>
        <begin position="25"/>
        <end position="57"/>
    </location>
</feature>
<dbReference type="EMBL" id="BMKF01000001">
    <property type="protein sequence ID" value="GGB66273.1"/>
    <property type="molecule type" value="Genomic_DNA"/>
</dbReference>
<evidence type="ECO:0008006" key="5">
    <source>
        <dbReference type="Google" id="ProtNLM"/>
    </source>
</evidence>
<protein>
    <recommendedName>
        <fullName evidence="5">DUF1311 domain-containing protein</fullName>
    </recommendedName>
</protein>
<accession>A0ABQ1JH93</accession>
<evidence type="ECO:0000313" key="3">
    <source>
        <dbReference type="EMBL" id="GGB66273.1"/>
    </source>
</evidence>
<proteinExistence type="predicted"/>
<evidence type="ECO:0000256" key="2">
    <source>
        <dbReference type="SAM" id="SignalP"/>
    </source>
</evidence>
<dbReference type="RefSeq" id="WP_143434622.1">
    <property type="nucleotide sequence ID" value="NZ_BMKF01000001.1"/>
</dbReference>
<evidence type="ECO:0000313" key="4">
    <source>
        <dbReference type="Proteomes" id="UP000628854"/>
    </source>
</evidence>
<organism evidence="3 4">
    <name type="scientific">Henriciella pelagia</name>
    <dbReference type="NCBI Taxonomy" id="1977912"/>
    <lineage>
        <taxon>Bacteria</taxon>
        <taxon>Pseudomonadati</taxon>
        <taxon>Pseudomonadota</taxon>
        <taxon>Alphaproteobacteria</taxon>
        <taxon>Hyphomonadales</taxon>
        <taxon>Hyphomonadaceae</taxon>
        <taxon>Henriciella</taxon>
    </lineage>
</organism>
<sequence>MSDIRTLLAGVCAALFLSSPTLAQETTDVQTPPADDPPPTTLPFAPTVQSAPPTRPTYPTATRVVEAPPADPVCLEIGPIIRAGVLATRFATLSPSTLGGAPLGKYPAGDAFRALGADYCTVVVPAASELTADSAYNQVTCQLDMTNGEAEYLDDMRDRRDALVEQIAACPAMSRWTATPPDEADLSSGDLLEEYVFSHADVAVEIVLRARQHVRKGDWPHTYMRSLDLIFRTPNPDRPEPSEPAPTGVATTPPPSQP</sequence>
<feature type="signal peptide" evidence="2">
    <location>
        <begin position="1"/>
        <end position="23"/>
    </location>
</feature>
<evidence type="ECO:0000256" key="1">
    <source>
        <dbReference type="SAM" id="MobiDB-lite"/>
    </source>
</evidence>